<evidence type="ECO:0000256" key="2">
    <source>
        <dbReference type="SAM" id="Phobius"/>
    </source>
</evidence>
<comment type="caution">
    <text evidence="3">The sequence shown here is derived from an EMBL/GenBank/DDBJ whole genome shotgun (WGS) entry which is preliminary data.</text>
</comment>
<dbReference type="Pfam" id="PF06123">
    <property type="entry name" value="CreD"/>
    <property type="match status" value="1"/>
</dbReference>
<dbReference type="PANTHER" id="PTHR30092:SF0">
    <property type="entry name" value="INNER MEMBRANE PROTEIN CRED"/>
    <property type="match status" value="1"/>
</dbReference>
<dbReference type="InterPro" id="IPR010364">
    <property type="entry name" value="Uncharacterised_IM_CreD"/>
</dbReference>
<dbReference type="PIRSF" id="PIRSF004548">
    <property type="entry name" value="CreD"/>
    <property type="match status" value="1"/>
</dbReference>
<dbReference type="PANTHER" id="PTHR30092">
    <property type="entry name" value="INNER MEMBRANE PROTEIN CRED"/>
    <property type="match status" value="1"/>
</dbReference>
<evidence type="ECO:0000313" key="3">
    <source>
        <dbReference type="EMBL" id="OEG74760.1"/>
    </source>
</evidence>
<dbReference type="AlphaFoldDB" id="A0A1E5IW34"/>
<dbReference type="GO" id="GO:0005886">
    <property type="term" value="C:plasma membrane"/>
    <property type="evidence" value="ECO:0007669"/>
    <property type="project" value="TreeGrafter"/>
</dbReference>
<sequence>MLNRIGLSHSPLSQKILFIALLTLGSLIPLGLVMDMTFDRQQLYHQVVAEIGQSWGEQQEIAGPALVLPYTYEMIQESFNEQGQLTKTRHTLDSEFIILPTDLNLDISLKHDFLSRGIFQSLVYNATLSGSANFDIGKIDLPNIVNTYPERARLVFGISANQAIDSIDLFKPQLPPSSGGAQQPIEQSNTLMPGTGLGQLSGLDRGFHQAINLPESTKQLNLAFTINLRGSQGLSVLPTGQQTTINLNADWPHPSFSGLLPMAREIDSNGFSATWNVSHLTRNYPQRFSKNNQINLREVNAHTTLFEPVTHYGKIERAVKYGLLFIILTSIMLLIFELGQAQSLSTIQYLLVASAMTLFYLVLLSLSEHIRFGYAYLIAAAMPLFSVSIYIGSVTRSAKRGGIMAAMLIALYSVLYSILKLEDYALLMGTGLLVVVLGILMYITRHSPEDLVEMKQN</sequence>
<feature type="transmembrane region" description="Helical" evidence="2">
    <location>
        <begin position="347"/>
        <end position="366"/>
    </location>
</feature>
<feature type="transmembrane region" description="Helical" evidence="2">
    <location>
        <begin position="403"/>
        <end position="419"/>
    </location>
</feature>
<dbReference type="NCBIfam" id="NF008712">
    <property type="entry name" value="PRK11715.1-1"/>
    <property type="match status" value="1"/>
</dbReference>
<evidence type="ECO:0000256" key="1">
    <source>
        <dbReference type="SAM" id="MobiDB-lite"/>
    </source>
</evidence>
<feature type="transmembrane region" description="Helical" evidence="2">
    <location>
        <begin position="373"/>
        <end position="391"/>
    </location>
</feature>
<keyword evidence="2" id="KW-1133">Transmembrane helix</keyword>
<evidence type="ECO:0008006" key="5">
    <source>
        <dbReference type="Google" id="ProtNLM"/>
    </source>
</evidence>
<feature type="transmembrane region" description="Helical" evidence="2">
    <location>
        <begin position="16"/>
        <end position="34"/>
    </location>
</feature>
<feature type="transmembrane region" description="Helical" evidence="2">
    <location>
        <begin position="426"/>
        <end position="444"/>
    </location>
</feature>
<name>A0A1E5IW34_SHECO</name>
<dbReference type="RefSeq" id="WP_069670577.1">
    <property type="nucleotide sequence ID" value="NZ_MCBT01000015.1"/>
</dbReference>
<feature type="compositionally biased region" description="Polar residues" evidence="1">
    <location>
        <begin position="179"/>
        <end position="192"/>
    </location>
</feature>
<accession>A0A1E5IW34</accession>
<dbReference type="Proteomes" id="UP000095230">
    <property type="component" value="Unassembled WGS sequence"/>
</dbReference>
<dbReference type="OrthoDB" id="9791851at2"/>
<keyword evidence="2" id="KW-0472">Membrane</keyword>
<feature type="region of interest" description="Disordered" evidence="1">
    <location>
        <begin position="175"/>
        <end position="194"/>
    </location>
</feature>
<dbReference type="STRING" id="23.BEL05_01500"/>
<proteinExistence type="predicted"/>
<gene>
    <name evidence="3" type="ORF">BEL05_01500</name>
</gene>
<organism evidence="3 4">
    <name type="scientific">Shewanella colwelliana</name>
    <name type="common">Alteromonas colwelliana</name>
    <dbReference type="NCBI Taxonomy" id="23"/>
    <lineage>
        <taxon>Bacteria</taxon>
        <taxon>Pseudomonadati</taxon>
        <taxon>Pseudomonadota</taxon>
        <taxon>Gammaproteobacteria</taxon>
        <taxon>Alteromonadales</taxon>
        <taxon>Shewanellaceae</taxon>
        <taxon>Shewanella</taxon>
    </lineage>
</organism>
<reference evidence="3 4" key="1">
    <citation type="submission" date="2016-07" db="EMBL/GenBank/DDBJ databases">
        <title>Whole-genome of two Shewanella species isolated from a digestive organ of sea cucumber Apostichopus japonicus Selenka 1867.</title>
        <authorList>
            <person name="Hong H.-H."/>
            <person name="Choi H."/>
            <person name="Cheon S."/>
            <person name="Oh J.-S."/>
            <person name="Lee H.-G."/>
            <person name="Park C."/>
        </authorList>
    </citation>
    <scope>NUCLEOTIDE SEQUENCE [LARGE SCALE GENOMIC DNA]</scope>
    <source>
        <strain evidence="3 4">CSB03KR</strain>
    </source>
</reference>
<dbReference type="EMBL" id="MCBT01000015">
    <property type="protein sequence ID" value="OEG74760.1"/>
    <property type="molecule type" value="Genomic_DNA"/>
</dbReference>
<evidence type="ECO:0000313" key="4">
    <source>
        <dbReference type="Proteomes" id="UP000095230"/>
    </source>
</evidence>
<feature type="transmembrane region" description="Helical" evidence="2">
    <location>
        <begin position="321"/>
        <end position="341"/>
    </location>
</feature>
<keyword evidence="2" id="KW-0812">Transmembrane</keyword>
<protein>
    <recommendedName>
        <fullName evidence="5">Cell envelope integrity protein CreD</fullName>
    </recommendedName>
</protein>